<organism evidence="1 2">
    <name type="scientific">Phaeosphaeria nodorum (strain SN15 / ATCC MYA-4574 / FGSC 10173)</name>
    <name type="common">Glume blotch fungus</name>
    <name type="synonym">Parastagonospora nodorum</name>
    <dbReference type="NCBI Taxonomy" id="321614"/>
    <lineage>
        <taxon>Eukaryota</taxon>
        <taxon>Fungi</taxon>
        <taxon>Dikarya</taxon>
        <taxon>Ascomycota</taxon>
        <taxon>Pezizomycotina</taxon>
        <taxon>Dothideomycetes</taxon>
        <taxon>Pleosporomycetidae</taxon>
        <taxon>Pleosporales</taxon>
        <taxon>Pleosporineae</taxon>
        <taxon>Phaeosphaeriaceae</taxon>
        <taxon>Parastagonospora</taxon>
    </lineage>
</organism>
<dbReference type="AlphaFoldDB" id="A0A7U2HXH3"/>
<evidence type="ECO:0008006" key="3">
    <source>
        <dbReference type="Google" id="ProtNLM"/>
    </source>
</evidence>
<evidence type="ECO:0000313" key="2">
    <source>
        <dbReference type="Proteomes" id="UP000663193"/>
    </source>
</evidence>
<evidence type="ECO:0000313" key="1">
    <source>
        <dbReference type="EMBL" id="QRC92281.1"/>
    </source>
</evidence>
<reference evidence="2" key="1">
    <citation type="journal article" date="2021" name="BMC Genomics">
        <title>Chromosome-level genome assembly and manually-curated proteome of model necrotroph Parastagonospora nodorum Sn15 reveals a genome-wide trove of candidate effector homologs, and redundancy of virulence-related functions within an accessory chromosome.</title>
        <authorList>
            <person name="Bertazzoni S."/>
            <person name="Jones D.A.B."/>
            <person name="Phan H.T."/>
            <person name="Tan K.-C."/>
            <person name="Hane J.K."/>
        </authorList>
    </citation>
    <scope>NUCLEOTIDE SEQUENCE [LARGE SCALE GENOMIC DNA]</scope>
    <source>
        <strain evidence="2">SN15 / ATCC MYA-4574 / FGSC 10173)</strain>
    </source>
</reference>
<dbReference type="VEuPathDB" id="FungiDB:JI435_428080"/>
<proteinExistence type="predicted"/>
<dbReference type="EMBL" id="CP069024">
    <property type="protein sequence ID" value="QRC92281.1"/>
    <property type="molecule type" value="Genomic_DNA"/>
</dbReference>
<dbReference type="Proteomes" id="UP000663193">
    <property type="component" value="Chromosome 2"/>
</dbReference>
<dbReference type="OrthoDB" id="5314997at2759"/>
<keyword evidence="2" id="KW-1185">Reference proteome</keyword>
<protein>
    <recommendedName>
        <fullName evidence="3">F-box domain-containing protein</fullName>
    </recommendedName>
</protein>
<accession>A0A7U2HXH3</accession>
<sequence length="262" mass="29499">MPPDKRPDGVAGSARGIQSDEPFPFLDLPKDVRLMVYENLPTKLTHYKNDRFTLVYRTIAGINILATCSFVKDEASAILMPRLTAIKSKPVQLIISPWPLDDDIETLLRCLAASEVNCPLSKDLRKLMEVPNYNFNGGELPGYHSHTNIRNAQSQQVCIAVYRQKTFVNKPWEHAWDQLLELNRIQSMVGGICDSKPARDLSVKVRRVLITSEAKEEQAKIDVSRADPVLVNRYGGITSPLLSEGAPIEEAEWDQDWAEGER</sequence>
<gene>
    <name evidence="1" type="ORF">JI435_428080</name>
</gene>
<name>A0A7U2HXH3_PHANO</name>